<organism evidence="2 3">
    <name type="scientific">Bailinhaonella thermotolerans</name>
    <dbReference type="NCBI Taxonomy" id="1070861"/>
    <lineage>
        <taxon>Bacteria</taxon>
        <taxon>Bacillati</taxon>
        <taxon>Actinomycetota</taxon>
        <taxon>Actinomycetes</taxon>
        <taxon>Streptosporangiales</taxon>
        <taxon>Streptosporangiaceae</taxon>
        <taxon>Bailinhaonella</taxon>
    </lineage>
</organism>
<evidence type="ECO:0000256" key="1">
    <source>
        <dbReference type="SAM" id="MobiDB-lite"/>
    </source>
</evidence>
<name>A0A3A4A621_9ACTN</name>
<keyword evidence="3" id="KW-1185">Reference proteome</keyword>
<accession>A0A3A4A621</accession>
<dbReference type="RefSeq" id="WP_119931508.1">
    <property type="nucleotide sequence ID" value="NZ_QZEY01000027.1"/>
</dbReference>
<protein>
    <submittedName>
        <fullName evidence="2">Uncharacterized protein</fullName>
    </submittedName>
</protein>
<feature type="region of interest" description="Disordered" evidence="1">
    <location>
        <begin position="58"/>
        <end position="81"/>
    </location>
</feature>
<dbReference type="AlphaFoldDB" id="A0A3A4A621"/>
<reference evidence="2 3" key="1">
    <citation type="submission" date="2018-09" db="EMBL/GenBank/DDBJ databases">
        <title>YIM 75507 draft genome.</title>
        <authorList>
            <person name="Tang S."/>
            <person name="Feng Y."/>
        </authorList>
    </citation>
    <scope>NUCLEOTIDE SEQUENCE [LARGE SCALE GENOMIC DNA]</scope>
    <source>
        <strain evidence="2 3">YIM 75507</strain>
    </source>
</reference>
<gene>
    <name evidence="2" type="ORF">D5H75_38180</name>
</gene>
<comment type="caution">
    <text evidence="2">The sequence shown here is derived from an EMBL/GenBank/DDBJ whole genome shotgun (WGS) entry which is preliminary data.</text>
</comment>
<evidence type="ECO:0000313" key="3">
    <source>
        <dbReference type="Proteomes" id="UP000265768"/>
    </source>
</evidence>
<dbReference type="Proteomes" id="UP000265768">
    <property type="component" value="Unassembled WGS sequence"/>
</dbReference>
<evidence type="ECO:0000313" key="2">
    <source>
        <dbReference type="EMBL" id="RJL21047.1"/>
    </source>
</evidence>
<sequence>MEIDDEVVADFVGAFDAQPADALAASLTCTELDILARLFRAMGRPDLAEVWTECHADQDDQGDAHYIGGGQDGEEGDRAPQ</sequence>
<dbReference type="EMBL" id="QZEY01000027">
    <property type="protein sequence ID" value="RJL21047.1"/>
    <property type="molecule type" value="Genomic_DNA"/>
</dbReference>
<proteinExistence type="predicted"/>